<evidence type="ECO:0000256" key="1">
    <source>
        <dbReference type="ARBA" id="ARBA00001933"/>
    </source>
</evidence>
<keyword evidence="5 6" id="KW-0456">Lyase</keyword>
<evidence type="ECO:0000313" key="7">
    <source>
        <dbReference type="EMBL" id="GAA2125758.1"/>
    </source>
</evidence>
<dbReference type="Gene3D" id="3.90.1150.10">
    <property type="entry name" value="Aspartate Aminotransferase, domain 1"/>
    <property type="match status" value="1"/>
</dbReference>
<dbReference type="InterPro" id="IPR002129">
    <property type="entry name" value="PyrdxlP-dep_de-COase"/>
</dbReference>
<sequence>MDARDAALTRAHEHALAWLDSLDTRPVPPRAGHDEVAALLGKELPTGPSDPVDVVDLLAQASERGLTAMPAGRFFGFVIGGTHPAALAADWLVSAWDQNAGLRMVTPAHSAVEDVTSAWLLDLLELPPAAAVGYVTGATMANFTCLAAARDEVLRRVGWNPHDGLHGAPRVRVLVGEERHDSVDLVLRYLGLGTPEAVAVDDQGRIRPDALAAALAGGNGPTIVALQAGNVHSGAFDPFTDAIRVAHDHDAWVHVDGAFGLFAAATDRLRHLTAGMAAADSWATDAHKTLNVPYDCGIAIVRDPMAMKAAMGMHGHYLIQDAEKGDPFEHTPELSRRARALPVWAVLRSLGRSGVAEMVERLARHARTFGDRLAALETVDVLNDVDYTQVCVSFGSDERTREVVRLVLEDGTAWMSGSQWQGRAVLRISVSNWSTTDEDVERSVAVLARLAGAVPVEA</sequence>
<organism evidence="7 8">
    <name type="scientific">Nocardioides bigeumensis</name>
    <dbReference type="NCBI Taxonomy" id="433657"/>
    <lineage>
        <taxon>Bacteria</taxon>
        <taxon>Bacillati</taxon>
        <taxon>Actinomycetota</taxon>
        <taxon>Actinomycetes</taxon>
        <taxon>Propionibacteriales</taxon>
        <taxon>Nocardioidaceae</taxon>
        <taxon>Nocardioides</taxon>
    </lineage>
</organism>
<evidence type="ECO:0000256" key="4">
    <source>
        <dbReference type="ARBA" id="ARBA00022898"/>
    </source>
</evidence>
<evidence type="ECO:0000256" key="6">
    <source>
        <dbReference type="RuleBase" id="RU000382"/>
    </source>
</evidence>
<dbReference type="GO" id="GO:0008483">
    <property type="term" value="F:transaminase activity"/>
    <property type="evidence" value="ECO:0007669"/>
    <property type="project" value="UniProtKB-KW"/>
</dbReference>
<keyword evidence="3" id="KW-0210">Decarboxylase</keyword>
<comment type="caution">
    <text evidence="7">The sequence shown here is derived from an EMBL/GenBank/DDBJ whole genome shotgun (WGS) entry which is preliminary data.</text>
</comment>
<evidence type="ECO:0000256" key="3">
    <source>
        <dbReference type="ARBA" id="ARBA00022793"/>
    </source>
</evidence>
<dbReference type="InterPro" id="IPR015424">
    <property type="entry name" value="PyrdxlP-dep_Trfase"/>
</dbReference>
<dbReference type="Pfam" id="PF00282">
    <property type="entry name" value="Pyridoxal_deC"/>
    <property type="match status" value="1"/>
</dbReference>
<dbReference type="RefSeq" id="WP_344303938.1">
    <property type="nucleotide sequence ID" value="NZ_BAAAQQ010000011.1"/>
</dbReference>
<dbReference type="PANTHER" id="PTHR11999">
    <property type="entry name" value="GROUP II PYRIDOXAL-5-PHOSPHATE DECARBOXYLASE"/>
    <property type="match status" value="1"/>
</dbReference>
<evidence type="ECO:0000256" key="5">
    <source>
        <dbReference type="ARBA" id="ARBA00023239"/>
    </source>
</evidence>
<keyword evidence="4 6" id="KW-0663">Pyridoxal phosphate</keyword>
<keyword evidence="7" id="KW-0032">Aminotransferase</keyword>
<keyword evidence="7" id="KW-0808">Transferase</keyword>
<dbReference type="InterPro" id="IPR010977">
    <property type="entry name" value="Aromatic_deC"/>
</dbReference>
<comment type="cofactor">
    <cofactor evidence="1 6">
        <name>pyridoxal 5'-phosphate</name>
        <dbReference type="ChEBI" id="CHEBI:597326"/>
    </cofactor>
</comment>
<dbReference type="SUPFAM" id="SSF53383">
    <property type="entry name" value="PLP-dependent transferases"/>
    <property type="match status" value="1"/>
</dbReference>
<dbReference type="Gene3D" id="3.40.640.10">
    <property type="entry name" value="Type I PLP-dependent aspartate aminotransferase-like (Major domain)"/>
    <property type="match status" value="1"/>
</dbReference>
<gene>
    <name evidence="7" type="ORF">GCM10009843_23780</name>
</gene>
<dbReference type="InterPro" id="IPR015422">
    <property type="entry name" value="PyrdxlP-dep_Trfase_small"/>
</dbReference>
<reference evidence="7 8" key="1">
    <citation type="journal article" date="2019" name="Int. J. Syst. Evol. Microbiol.">
        <title>The Global Catalogue of Microorganisms (GCM) 10K type strain sequencing project: providing services to taxonomists for standard genome sequencing and annotation.</title>
        <authorList>
            <consortium name="The Broad Institute Genomics Platform"/>
            <consortium name="The Broad Institute Genome Sequencing Center for Infectious Disease"/>
            <person name="Wu L."/>
            <person name="Ma J."/>
        </authorList>
    </citation>
    <scope>NUCLEOTIDE SEQUENCE [LARGE SCALE GENOMIC DNA]</scope>
    <source>
        <strain evidence="7 8">JCM 16021</strain>
    </source>
</reference>
<evidence type="ECO:0000313" key="8">
    <source>
        <dbReference type="Proteomes" id="UP001500575"/>
    </source>
</evidence>
<comment type="similarity">
    <text evidence="2 6">Belongs to the group II decarboxylase family.</text>
</comment>
<keyword evidence="8" id="KW-1185">Reference proteome</keyword>
<dbReference type="InterPro" id="IPR015421">
    <property type="entry name" value="PyrdxlP-dep_Trfase_major"/>
</dbReference>
<proteinExistence type="inferred from homology"/>
<name>A0ABN2YDE3_9ACTN</name>
<accession>A0ABN2YDE3</accession>
<protein>
    <submittedName>
        <fullName evidence="7">Aminotransferase class V-fold PLP-dependent enzyme</fullName>
    </submittedName>
</protein>
<dbReference type="Proteomes" id="UP001500575">
    <property type="component" value="Unassembled WGS sequence"/>
</dbReference>
<dbReference type="EMBL" id="BAAAQQ010000011">
    <property type="protein sequence ID" value="GAA2125758.1"/>
    <property type="molecule type" value="Genomic_DNA"/>
</dbReference>
<evidence type="ECO:0000256" key="2">
    <source>
        <dbReference type="ARBA" id="ARBA00009533"/>
    </source>
</evidence>
<dbReference type="PANTHER" id="PTHR11999:SF70">
    <property type="entry name" value="MIP05841P"/>
    <property type="match status" value="1"/>
</dbReference>